<keyword evidence="3" id="KW-1185">Reference proteome</keyword>
<name>E9G4I8_DAPPU</name>
<accession>E9G4I8</accession>
<sequence>MQEFMCTRRIIQLAFMVLFPSLLQASSLWMSNNKRRIDYDLWTDHTSNVVDDYQYVGQQILFLEKLISKVSQTADNKRVGYEDSQTAWYNEVHSNHLENKISPDYDDDEDKKFEYKKKIVQASLILGSVGWAFGKLGLISVISPRVVVQDTATLTSSTSMPITSTLLTTTTPRNTIINITPRKTTTPATTTKPTTATTTTKTTTIAPVTCSTTTSNSSGTYKTIRTPGTQVTQCLSITVAVGSRIKITCRVVYTQAGTYTAFYDNSGTAIVTTSPVVNQVYTTTDNTLIIESLADSSASSPLRCKWTTIQ</sequence>
<dbReference type="OrthoDB" id="6380946at2759"/>
<dbReference type="Proteomes" id="UP000000305">
    <property type="component" value="Unassembled WGS sequence"/>
</dbReference>
<evidence type="ECO:0000256" key="1">
    <source>
        <dbReference type="SAM" id="SignalP"/>
    </source>
</evidence>
<dbReference type="HOGENOM" id="CLU_897915_0_0_1"/>
<evidence type="ECO:0000313" key="3">
    <source>
        <dbReference type="Proteomes" id="UP000000305"/>
    </source>
</evidence>
<organism evidence="2 3">
    <name type="scientific">Daphnia pulex</name>
    <name type="common">Water flea</name>
    <dbReference type="NCBI Taxonomy" id="6669"/>
    <lineage>
        <taxon>Eukaryota</taxon>
        <taxon>Metazoa</taxon>
        <taxon>Ecdysozoa</taxon>
        <taxon>Arthropoda</taxon>
        <taxon>Crustacea</taxon>
        <taxon>Branchiopoda</taxon>
        <taxon>Diplostraca</taxon>
        <taxon>Cladocera</taxon>
        <taxon>Anomopoda</taxon>
        <taxon>Daphniidae</taxon>
        <taxon>Daphnia</taxon>
    </lineage>
</organism>
<dbReference type="AlphaFoldDB" id="E9G4I8"/>
<feature type="chain" id="PRO_5003240024" description="Ig-like domain-containing protein" evidence="1">
    <location>
        <begin position="26"/>
        <end position="310"/>
    </location>
</feature>
<dbReference type="EMBL" id="GL732532">
    <property type="protein sequence ID" value="EFX85311.1"/>
    <property type="molecule type" value="Genomic_DNA"/>
</dbReference>
<dbReference type="InParanoid" id="E9G4I8"/>
<evidence type="ECO:0008006" key="4">
    <source>
        <dbReference type="Google" id="ProtNLM"/>
    </source>
</evidence>
<proteinExistence type="predicted"/>
<protein>
    <recommendedName>
        <fullName evidence="4">Ig-like domain-containing protein</fullName>
    </recommendedName>
</protein>
<keyword evidence="1" id="KW-0732">Signal</keyword>
<feature type="signal peptide" evidence="1">
    <location>
        <begin position="1"/>
        <end position="25"/>
    </location>
</feature>
<gene>
    <name evidence="2" type="ORF">DAPPUDRAFT_237834</name>
</gene>
<reference evidence="2 3" key="1">
    <citation type="journal article" date="2011" name="Science">
        <title>The ecoresponsive genome of Daphnia pulex.</title>
        <authorList>
            <person name="Colbourne J.K."/>
            <person name="Pfrender M.E."/>
            <person name="Gilbert D."/>
            <person name="Thomas W.K."/>
            <person name="Tucker A."/>
            <person name="Oakley T.H."/>
            <person name="Tokishita S."/>
            <person name="Aerts A."/>
            <person name="Arnold G.J."/>
            <person name="Basu M.K."/>
            <person name="Bauer D.J."/>
            <person name="Caceres C.E."/>
            <person name="Carmel L."/>
            <person name="Casola C."/>
            <person name="Choi J.H."/>
            <person name="Detter J.C."/>
            <person name="Dong Q."/>
            <person name="Dusheyko S."/>
            <person name="Eads B.D."/>
            <person name="Frohlich T."/>
            <person name="Geiler-Samerotte K.A."/>
            <person name="Gerlach D."/>
            <person name="Hatcher P."/>
            <person name="Jogdeo S."/>
            <person name="Krijgsveld J."/>
            <person name="Kriventseva E.V."/>
            <person name="Kultz D."/>
            <person name="Laforsch C."/>
            <person name="Lindquist E."/>
            <person name="Lopez J."/>
            <person name="Manak J.R."/>
            <person name="Muller J."/>
            <person name="Pangilinan J."/>
            <person name="Patwardhan R.P."/>
            <person name="Pitluck S."/>
            <person name="Pritham E.J."/>
            <person name="Rechtsteiner A."/>
            <person name="Rho M."/>
            <person name="Rogozin I.B."/>
            <person name="Sakarya O."/>
            <person name="Salamov A."/>
            <person name="Schaack S."/>
            <person name="Shapiro H."/>
            <person name="Shiga Y."/>
            <person name="Skalitzky C."/>
            <person name="Smith Z."/>
            <person name="Souvorov A."/>
            <person name="Sung W."/>
            <person name="Tang Z."/>
            <person name="Tsuchiya D."/>
            <person name="Tu H."/>
            <person name="Vos H."/>
            <person name="Wang M."/>
            <person name="Wolf Y.I."/>
            <person name="Yamagata H."/>
            <person name="Yamada T."/>
            <person name="Ye Y."/>
            <person name="Shaw J.R."/>
            <person name="Andrews J."/>
            <person name="Crease T.J."/>
            <person name="Tang H."/>
            <person name="Lucas S.M."/>
            <person name="Robertson H.M."/>
            <person name="Bork P."/>
            <person name="Koonin E.V."/>
            <person name="Zdobnov E.M."/>
            <person name="Grigoriev I.V."/>
            <person name="Lynch M."/>
            <person name="Boore J.L."/>
        </authorList>
    </citation>
    <scope>NUCLEOTIDE SEQUENCE [LARGE SCALE GENOMIC DNA]</scope>
</reference>
<evidence type="ECO:0000313" key="2">
    <source>
        <dbReference type="EMBL" id="EFX85311.1"/>
    </source>
</evidence>
<dbReference type="KEGG" id="dpx:DAPPUDRAFT_237834"/>